<dbReference type="PANTHER" id="PTHR10250:SF15">
    <property type="entry name" value="MICROSOMAL GLUTATHIONE S-TRANSFERASE-RELATED"/>
    <property type="match status" value="1"/>
</dbReference>
<keyword evidence="3 5" id="KW-1133">Transmembrane helix</keyword>
<feature type="transmembrane region" description="Helical" evidence="5">
    <location>
        <begin position="69"/>
        <end position="89"/>
    </location>
</feature>
<dbReference type="GO" id="GO:0004364">
    <property type="term" value="F:glutathione transferase activity"/>
    <property type="evidence" value="ECO:0007669"/>
    <property type="project" value="TreeGrafter"/>
</dbReference>
<dbReference type="RefSeq" id="WP_146912696.1">
    <property type="nucleotide sequence ID" value="NZ_CP042344.1"/>
</dbReference>
<dbReference type="Proteomes" id="UP000321199">
    <property type="component" value="Chromosome"/>
</dbReference>
<dbReference type="GO" id="GO:0016020">
    <property type="term" value="C:membrane"/>
    <property type="evidence" value="ECO:0007669"/>
    <property type="project" value="UniProtKB-SubCell"/>
</dbReference>
<protein>
    <submittedName>
        <fullName evidence="6">MAPEG family protein</fullName>
    </submittedName>
</protein>
<dbReference type="AlphaFoldDB" id="A0A5B8RVF8"/>
<dbReference type="Gene3D" id="1.20.120.550">
    <property type="entry name" value="Membrane associated eicosanoid/glutathione metabolism-like domain"/>
    <property type="match status" value="1"/>
</dbReference>
<comment type="subcellular location">
    <subcellularLocation>
        <location evidence="1">Membrane</location>
        <topology evidence="1">Multi-pass membrane protein</topology>
    </subcellularLocation>
</comment>
<keyword evidence="4 5" id="KW-0472">Membrane</keyword>
<dbReference type="Pfam" id="PF01124">
    <property type="entry name" value="MAPEG"/>
    <property type="match status" value="1"/>
</dbReference>
<accession>A0A5B8RVF8</accession>
<evidence type="ECO:0000256" key="5">
    <source>
        <dbReference type="SAM" id="Phobius"/>
    </source>
</evidence>
<sequence length="129" mass="13846">MNAIHTVALLAVAEYVAFSALVGRARMRGRVMAPSTSGDEAFNRAFRVQQNTLEQIVAFLPALLLAGRYFPPALVAGIGAVWLAGRLLYRQQYVRNPASRAPGFILTLLPTVVLLLMALWGALGAQAAP</sequence>
<evidence type="ECO:0000256" key="2">
    <source>
        <dbReference type="ARBA" id="ARBA00022692"/>
    </source>
</evidence>
<dbReference type="GO" id="GO:0006691">
    <property type="term" value="P:leukotriene metabolic process"/>
    <property type="evidence" value="ECO:0007669"/>
    <property type="project" value="UniProtKB-ARBA"/>
</dbReference>
<dbReference type="OrthoDB" id="464934at2"/>
<evidence type="ECO:0000256" key="3">
    <source>
        <dbReference type="ARBA" id="ARBA00022989"/>
    </source>
</evidence>
<evidence type="ECO:0000256" key="1">
    <source>
        <dbReference type="ARBA" id="ARBA00004141"/>
    </source>
</evidence>
<organism evidence="6 7">
    <name type="scientific">Comamonas flocculans</name>
    <dbReference type="NCBI Taxonomy" id="2597701"/>
    <lineage>
        <taxon>Bacteria</taxon>
        <taxon>Pseudomonadati</taxon>
        <taxon>Pseudomonadota</taxon>
        <taxon>Betaproteobacteria</taxon>
        <taxon>Burkholderiales</taxon>
        <taxon>Comamonadaceae</taxon>
        <taxon>Comamonas</taxon>
    </lineage>
</organism>
<dbReference type="GO" id="GO:0004602">
    <property type="term" value="F:glutathione peroxidase activity"/>
    <property type="evidence" value="ECO:0007669"/>
    <property type="project" value="TreeGrafter"/>
</dbReference>
<keyword evidence="2 5" id="KW-0812">Transmembrane</keyword>
<feature type="transmembrane region" description="Helical" evidence="5">
    <location>
        <begin position="101"/>
        <end position="123"/>
    </location>
</feature>
<evidence type="ECO:0000313" key="7">
    <source>
        <dbReference type="Proteomes" id="UP000321199"/>
    </source>
</evidence>
<dbReference type="InterPro" id="IPR023352">
    <property type="entry name" value="MAPEG-like_dom_sf"/>
</dbReference>
<dbReference type="InterPro" id="IPR001129">
    <property type="entry name" value="Membr-assoc_MAPEG"/>
</dbReference>
<proteinExistence type="predicted"/>
<reference evidence="6 7" key="1">
    <citation type="submission" date="2019-07" db="EMBL/GenBank/DDBJ databases">
        <title>Complete genome sequence of Comamonas sp. NLF 7-7 isolated from livestock.</title>
        <authorList>
            <person name="Kim D.H."/>
            <person name="Kim J.G."/>
        </authorList>
    </citation>
    <scope>NUCLEOTIDE SEQUENCE [LARGE SCALE GENOMIC DNA]</scope>
    <source>
        <strain evidence="6 7">NLF 7-7</strain>
    </source>
</reference>
<name>A0A5B8RVF8_9BURK</name>
<dbReference type="SUPFAM" id="SSF161084">
    <property type="entry name" value="MAPEG domain-like"/>
    <property type="match status" value="1"/>
</dbReference>
<evidence type="ECO:0000256" key="4">
    <source>
        <dbReference type="ARBA" id="ARBA00023136"/>
    </source>
</evidence>
<dbReference type="KEGG" id="cof:FOZ74_08695"/>
<keyword evidence="7" id="KW-1185">Reference proteome</keyword>
<dbReference type="PANTHER" id="PTHR10250">
    <property type="entry name" value="MICROSOMAL GLUTATHIONE S-TRANSFERASE"/>
    <property type="match status" value="1"/>
</dbReference>
<evidence type="ECO:0000313" key="6">
    <source>
        <dbReference type="EMBL" id="QEA13103.1"/>
    </source>
</evidence>
<dbReference type="EMBL" id="CP042344">
    <property type="protein sequence ID" value="QEA13103.1"/>
    <property type="molecule type" value="Genomic_DNA"/>
</dbReference>
<gene>
    <name evidence="6" type="ORF">FOZ74_08695</name>
</gene>
<dbReference type="InterPro" id="IPR050997">
    <property type="entry name" value="MAPEG"/>
</dbReference>